<name>A0A3S5AQD4_9PLAT</name>
<proteinExistence type="inferred from homology"/>
<evidence type="ECO:0000256" key="6">
    <source>
        <dbReference type="ARBA" id="ARBA00022695"/>
    </source>
</evidence>
<dbReference type="InterPro" id="IPR002755">
    <property type="entry name" value="DNA_primase_S"/>
</dbReference>
<dbReference type="SUPFAM" id="SSF56747">
    <property type="entry name" value="Prim-pol domain"/>
    <property type="match status" value="2"/>
</dbReference>
<protein>
    <recommendedName>
        <fullName evidence="2">DNA primase small subunit</fullName>
    </recommendedName>
</protein>
<evidence type="ECO:0000313" key="11">
    <source>
        <dbReference type="Proteomes" id="UP000784294"/>
    </source>
</evidence>
<evidence type="ECO:0000256" key="8">
    <source>
        <dbReference type="ARBA" id="ARBA00022723"/>
    </source>
</evidence>
<dbReference type="GO" id="GO:0046872">
    <property type="term" value="F:metal ion binding"/>
    <property type="evidence" value="ECO:0007669"/>
    <property type="project" value="UniProtKB-KW"/>
</dbReference>
<keyword evidence="4" id="KW-0639">Primosome</keyword>
<dbReference type="GO" id="GO:0003899">
    <property type="term" value="F:DNA-directed RNA polymerase activity"/>
    <property type="evidence" value="ECO:0007669"/>
    <property type="project" value="InterPro"/>
</dbReference>
<evidence type="ECO:0000256" key="5">
    <source>
        <dbReference type="ARBA" id="ARBA00022679"/>
    </source>
</evidence>
<dbReference type="GO" id="GO:0005658">
    <property type="term" value="C:alpha DNA polymerase:primase complex"/>
    <property type="evidence" value="ECO:0007669"/>
    <property type="project" value="UniProtKB-ARBA"/>
</dbReference>
<sequence>MSALAYHDEWLKVYYKRLFPCETFSKWLTYDYQCKNLSKREFSFTLAGDIYVRYQSFDSATEFRRHLLNMVPHKIDIGAVYSTAPKQHRTVMPISFKPIWKELVFDIDLTDYDEPIWKELVFDIDLTDYDEVRYCCGTQGVNNERVVCNRCWPLAQAAVACLDRALREDFGFKHLLWVFSGRRGVHCWVCDEVARYLEPTLRTAIADYLTLIKPSDARKY</sequence>
<comment type="similarity">
    <text evidence="1">Belongs to the eukaryotic-type primase small subunit family.</text>
</comment>
<keyword evidence="5" id="KW-0808">Transferase</keyword>
<keyword evidence="11" id="KW-1185">Reference proteome</keyword>
<evidence type="ECO:0000256" key="9">
    <source>
        <dbReference type="ARBA" id="ARBA00023163"/>
    </source>
</evidence>
<evidence type="ECO:0000256" key="1">
    <source>
        <dbReference type="ARBA" id="ARBA00009762"/>
    </source>
</evidence>
<dbReference type="Pfam" id="PF01896">
    <property type="entry name" value="DNA_primase_S"/>
    <property type="match status" value="1"/>
</dbReference>
<reference evidence="10" key="1">
    <citation type="submission" date="2018-11" db="EMBL/GenBank/DDBJ databases">
        <authorList>
            <consortium name="Pathogen Informatics"/>
        </authorList>
    </citation>
    <scope>NUCLEOTIDE SEQUENCE</scope>
</reference>
<dbReference type="Proteomes" id="UP000784294">
    <property type="component" value="Unassembled WGS sequence"/>
</dbReference>
<keyword evidence="3" id="KW-0240">DNA-directed RNA polymerase</keyword>
<dbReference type="PANTHER" id="PTHR10536">
    <property type="entry name" value="DNA PRIMASE SMALL SUBUNIT"/>
    <property type="match status" value="1"/>
</dbReference>
<keyword evidence="8" id="KW-0479">Metal-binding</keyword>
<dbReference type="AlphaFoldDB" id="A0A3S5AQD4"/>
<keyword evidence="7" id="KW-0235">DNA replication</keyword>
<dbReference type="OrthoDB" id="19606at2759"/>
<organism evidence="10 11">
    <name type="scientific">Protopolystoma xenopodis</name>
    <dbReference type="NCBI Taxonomy" id="117903"/>
    <lineage>
        <taxon>Eukaryota</taxon>
        <taxon>Metazoa</taxon>
        <taxon>Spiralia</taxon>
        <taxon>Lophotrochozoa</taxon>
        <taxon>Platyhelminthes</taxon>
        <taxon>Monogenea</taxon>
        <taxon>Polyopisthocotylea</taxon>
        <taxon>Polystomatidea</taxon>
        <taxon>Polystomatidae</taxon>
        <taxon>Protopolystoma</taxon>
    </lineage>
</organism>
<evidence type="ECO:0000256" key="7">
    <source>
        <dbReference type="ARBA" id="ARBA00022705"/>
    </source>
</evidence>
<evidence type="ECO:0000256" key="4">
    <source>
        <dbReference type="ARBA" id="ARBA00022515"/>
    </source>
</evidence>
<comment type="caution">
    <text evidence="10">The sequence shown here is derived from an EMBL/GenBank/DDBJ whole genome shotgun (WGS) entry which is preliminary data.</text>
</comment>
<dbReference type="Gene3D" id="3.90.920.10">
    <property type="entry name" value="DNA primase, PRIM domain"/>
    <property type="match status" value="2"/>
</dbReference>
<keyword evidence="9" id="KW-0804">Transcription</keyword>
<evidence type="ECO:0000256" key="2">
    <source>
        <dbReference type="ARBA" id="ARBA00021278"/>
    </source>
</evidence>
<gene>
    <name evidence="10" type="ORF">PXEA_LOCUS36137</name>
</gene>
<keyword evidence="6" id="KW-0548">Nucleotidyltransferase</keyword>
<accession>A0A3S5AQD4</accession>
<dbReference type="InterPro" id="IPR014052">
    <property type="entry name" value="DNA_primase_ssu_euk/arc"/>
</dbReference>
<dbReference type="CDD" id="cd04860">
    <property type="entry name" value="AE_Prim_S"/>
    <property type="match status" value="1"/>
</dbReference>
<dbReference type="GO" id="GO:0006269">
    <property type="term" value="P:DNA replication, synthesis of primer"/>
    <property type="evidence" value="ECO:0007669"/>
    <property type="project" value="UniProtKB-KW"/>
</dbReference>
<evidence type="ECO:0000256" key="3">
    <source>
        <dbReference type="ARBA" id="ARBA00022478"/>
    </source>
</evidence>
<evidence type="ECO:0000313" key="10">
    <source>
        <dbReference type="EMBL" id="VEL42697.1"/>
    </source>
</evidence>
<dbReference type="EMBL" id="CAAALY010275907">
    <property type="protein sequence ID" value="VEL42697.1"/>
    <property type="molecule type" value="Genomic_DNA"/>
</dbReference>